<evidence type="ECO:0000256" key="4">
    <source>
        <dbReference type="ARBA" id="ARBA00022989"/>
    </source>
</evidence>
<accession>A0ABV7M646</accession>
<sequence length="307" mass="32012">MACTAFPSKTASRSNWQALGCLLLVGTLLALSFVVAKLADAAGAPRLTFLVVAMLGAGCLLLGAARCQRQPTPLTRRTLEYAAISGMLFALPNAMGFLAVRHVGAGFVSLSFAFPILVTWFLAVMLKLEPLRLARLSGVLLGLAGGVLVGLDKASGTQSSWGWAAIVLAMPVIIATGNLYRTLRWPTDAAPVFLAALMMFGAAASLLPFVLFFEAEQAAGLLSSAAVIRLLAMETGVFTVLYLFYFMLQKLAGPVYLSQIGTVAALIGTIIAVLGLGESLPSHLGWAATLIVVGTALFHRGGQGAAT</sequence>
<feature type="transmembrane region" description="Helical" evidence="6">
    <location>
        <begin position="46"/>
        <end position="67"/>
    </location>
</feature>
<evidence type="ECO:0000256" key="3">
    <source>
        <dbReference type="ARBA" id="ARBA00022692"/>
    </source>
</evidence>
<comment type="subcellular location">
    <subcellularLocation>
        <location evidence="1">Membrane</location>
        <topology evidence="1">Multi-pass membrane protein</topology>
    </subcellularLocation>
</comment>
<organism evidence="8 9">
    <name type="scientific">Modicisalibacter luteus</name>
    <dbReference type="NCBI Taxonomy" id="453962"/>
    <lineage>
        <taxon>Bacteria</taxon>
        <taxon>Pseudomonadati</taxon>
        <taxon>Pseudomonadota</taxon>
        <taxon>Gammaproteobacteria</taxon>
        <taxon>Oceanospirillales</taxon>
        <taxon>Halomonadaceae</taxon>
        <taxon>Modicisalibacter</taxon>
    </lineage>
</organism>
<feature type="transmembrane region" description="Helical" evidence="6">
    <location>
        <begin position="283"/>
        <end position="299"/>
    </location>
</feature>
<feature type="transmembrane region" description="Helical" evidence="6">
    <location>
        <begin position="79"/>
        <end position="100"/>
    </location>
</feature>
<dbReference type="Pfam" id="PF00892">
    <property type="entry name" value="EamA"/>
    <property type="match status" value="1"/>
</dbReference>
<keyword evidence="5 6" id="KW-0472">Membrane</keyword>
<dbReference type="RefSeq" id="WP_019017618.1">
    <property type="nucleotide sequence ID" value="NZ_BMXD01000001.1"/>
</dbReference>
<evidence type="ECO:0000256" key="5">
    <source>
        <dbReference type="ARBA" id="ARBA00023136"/>
    </source>
</evidence>
<feature type="transmembrane region" description="Helical" evidence="6">
    <location>
        <begin position="192"/>
        <end position="213"/>
    </location>
</feature>
<evidence type="ECO:0000259" key="7">
    <source>
        <dbReference type="Pfam" id="PF00892"/>
    </source>
</evidence>
<dbReference type="PANTHER" id="PTHR32322">
    <property type="entry name" value="INNER MEMBRANE TRANSPORTER"/>
    <property type="match status" value="1"/>
</dbReference>
<comment type="caution">
    <text evidence="8">The sequence shown here is derived from an EMBL/GenBank/DDBJ whole genome shotgun (WGS) entry which is preliminary data.</text>
</comment>
<feature type="transmembrane region" description="Helical" evidence="6">
    <location>
        <begin position="163"/>
        <end position="180"/>
    </location>
</feature>
<dbReference type="EMBL" id="JBHRUH010000031">
    <property type="protein sequence ID" value="MFC3293349.1"/>
    <property type="molecule type" value="Genomic_DNA"/>
</dbReference>
<proteinExistence type="inferred from homology"/>
<keyword evidence="9" id="KW-1185">Reference proteome</keyword>
<keyword evidence="4 6" id="KW-1133">Transmembrane helix</keyword>
<dbReference type="SUPFAM" id="SSF103481">
    <property type="entry name" value="Multidrug resistance efflux transporter EmrE"/>
    <property type="match status" value="1"/>
</dbReference>
<dbReference type="InterPro" id="IPR037185">
    <property type="entry name" value="EmrE-like"/>
</dbReference>
<name>A0ABV7M646_9GAMM</name>
<dbReference type="Proteomes" id="UP001595640">
    <property type="component" value="Unassembled WGS sequence"/>
</dbReference>
<feature type="transmembrane region" description="Helical" evidence="6">
    <location>
        <begin position="133"/>
        <end position="151"/>
    </location>
</feature>
<evidence type="ECO:0000256" key="2">
    <source>
        <dbReference type="ARBA" id="ARBA00007362"/>
    </source>
</evidence>
<feature type="transmembrane region" description="Helical" evidence="6">
    <location>
        <begin position="255"/>
        <end position="277"/>
    </location>
</feature>
<evidence type="ECO:0000256" key="1">
    <source>
        <dbReference type="ARBA" id="ARBA00004141"/>
    </source>
</evidence>
<protein>
    <submittedName>
        <fullName evidence="8">DMT family transporter</fullName>
    </submittedName>
</protein>
<dbReference type="InterPro" id="IPR000620">
    <property type="entry name" value="EamA_dom"/>
</dbReference>
<feature type="transmembrane region" description="Helical" evidence="6">
    <location>
        <begin position="225"/>
        <end position="248"/>
    </location>
</feature>
<comment type="similarity">
    <text evidence="2">Belongs to the EamA transporter family.</text>
</comment>
<gene>
    <name evidence="8" type="ORF">ACFOEI_14935</name>
</gene>
<feature type="domain" description="EamA" evidence="7">
    <location>
        <begin position="21"/>
        <end position="149"/>
    </location>
</feature>
<evidence type="ECO:0000256" key="6">
    <source>
        <dbReference type="SAM" id="Phobius"/>
    </source>
</evidence>
<evidence type="ECO:0000313" key="9">
    <source>
        <dbReference type="Proteomes" id="UP001595640"/>
    </source>
</evidence>
<dbReference type="InterPro" id="IPR050638">
    <property type="entry name" value="AA-Vitamin_Transporters"/>
</dbReference>
<keyword evidence="3 6" id="KW-0812">Transmembrane</keyword>
<dbReference type="PANTHER" id="PTHR32322:SF2">
    <property type="entry name" value="EAMA DOMAIN-CONTAINING PROTEIN"/>
    <property type="match status" value="1"/>
</dbReference>
<reference evidence="9" key="1">
    <citation type="journal article" date="2019" name="Int. J. Syst. Evol. Microbiol.">
        <title>The Global Catalogue of Microorganisms (GCM) 10K type strain sequencing project: providing services to taxonomists for standard genome sequencing and annotation.</title>
        <authorList>
            <consortium name="The Broad Institute Genomics Platform"/>
            <consortium name="The Broad Institute Genome Sequencing Center for Infectious Disease"/>
            <person name="Wu L."/>
            <person name="Ma J."/>
        </authorList>
    </citation>
    <scope>NUCLEOTIDE SEQUENCE [LARGE SCALE GENOMIC DNA]</scope>
    <source>
        <strain evidence="9">KCTC 12847</strain>
    </source>
</reference>
<evidence type="ECO:0000313" key="8">
    <source>
        <dbReference type="EMBL" id="MFC3293349.1"/>
    </source>
</evidence>
<feature type="transmembrane region" description="Helical" evidence="6">
    <location>
        <begin position="106"/>
        <end position="126"/>
    </location>
</feature>